<dbReference type="NCBIfam" id="TIGR03083">
    <property type="entry name" value="maleylpyruvate isomerase family mycothiol-dependent enzyme"/>
    <property type="match status" value="1"/>
</dbReference>
<organism evidence="2 3">
    <name type="scientific">Amycolatopsis pretoriensis</name>
    <dbReference type="NCBI Taxonomy" id="218821"/>
    <lineage>
        <taxon>Bacteria</taxon>
        <taxon>Bacillati</taxon>
        <taxon>Actinomycetota</taxon>
        <taxon>Actinomycetes</taxon>
        <taxon>Pseudonocardiales</taxon>
        <taxon>Pseudonocardiaceae</taxon>
        <taxon>Amycolatopsis</taxon>
    </lineage>
</organism>
<dbReference type="EMBL" id="FNUJ01000007">
    <property type="protein sequence ID" value="SEF33965.1"/>
    <property type="molecule type" value="Genomic_DNA"/>
</dbReference>
<dbReference type="InterPro" id="IPR017517">
    <property type="entry name" value="Maleyloyr_isom"/>
</dbReference>
<dbReference type="AlphaFoldDB" id="A0A1H5R6F6"/>
<evidence type="ECO:0000313" key="2">
    <source>
        <dbReference type="EMBL" id="SEF33965.1"/>
    </source>
</evidence>
<dbReference type="InterPro" id="IPR024344">
    <property type="entry name" value="MDMPI_metal-binding"/>
</dbReference>
<dbReference type="Proteomes" id="UP000198878">
    <property type="component" value="Unassembled WGS sequence"/>
</dbReference>
<accession>A0A1H5R6F6</accession>
<feature type="domain" description="Mycothiol-dependent maleylpyruvate isomerase metal-binding" evidence="1">
    <location>
        <begin position="19"/>
        <end position="135"/>
    </location>
</feature>
<keyword evidence="3" id="KW-1185">Reference proteome</keyword>
<protein>
    <submittedName>
        <fullName evidence="2">TIGR03083 family protein</fullName>
    </submittedName>
</protein>
<evidence type="ECO:0000259" key="1">
    <source>
        <dbReference type="Pfam" id="PF11716"/>
    </source>
</evidence>
<dbReference type="OrthoDB" id="3671213at2"/>
<dbReference type="SUPFAM" id="SSF109854">
    <property type="entry name" value="DinB/YfiT-like putative metalloenzymes"/>
    <property type="match status" value="1"/>
</dbReference>
<dbReference type="GO" id="GO:0005886">
    <property type="term" value="C:plasma membrane"/>
    <property type="evidence" value="ECO:0007669"/>
    <property type="project" value="TreeGrafter"/>
</dbReference>
<dbReference type="Pfam" id="PF11716">
    <property type="entry name" value="MDMPI_N"/>
    <property type="match status" value="1"/>
</dbReference>
<dbReference type="PANTHER" id="PTHR40758">
    <property type="entry name" value="CONSERVED PROTEIN"/>
    <property type="match status" value="1"/>
</dbReference>
<reference evidence="3" key="1">
    <citation type="submission" date="2016-10" db="EMBL/GenBank/DDBJ databases">
        <authorList>
            <person name="Varghese N."/>
            <person name="Submissions S."/>
        </authorList>
    </citation>
    <scope>NUCLEOTIDE SEQUENCE [LARGE SCALE GENOMIC DNA]</scope>
    <source>
        <strain evidence="3">DSM 44654</strain>
    </source>
</reference>
<dbReference type="InterPro" id="IPR034660">
    <property type="entry name" value="DinB/YfiT-like"/>
</dbReference>
<dbReference type="RefSeq" id="WP_086675140.1">
    <property type="nucleotide sequence ID" value="NZ_FNUJ01000007.1"/>
</dbReference>
<dbReference type="STRING" id="218821.SAMN05421837_107134"/>
<dbReference type="PANTHER" id="PTHR40758:SF1">
    <property type="entry name" value="CONSERVED PROTEIN"/>
    <property type="match status" value="1"/>
</dbReference>
<dbReference type="GO" id="GO:0046872">
    <property type="term" value="F:metal ion binding"/>
    <property type="evidence" value="ECO:0007669"/>
    <property type="project" value="InterPro"/>
</dbReference>
<name>A0A1H5R6F6_9PSEU</name>
<evidence type="ECO:0000313" key="3">
    <source>
        <dbReference type="Proteomes" id="UP000198878"/>
    </source>
</evidence>
<sequence>MSREHGPVDQGRLLTALGIEGRLLAEAVHAAPIEAPVPACPGWSLGEVARHVGSLYRMVRRRLADGRGPDDWQRDPEPGQGLTGYLETGLTELLDELAAHDPEDHADTWWPADPTYGFWRRRMLHETLVHRVDVEQAAGAEPRGIDEDLAIDGIDEALTLWFGQKLPMLGLTGTKAGSVGVRAGAHSWIARAGPDVTEAWRCSAEEAEAADDVVTAGEPERIYLWLWGRSSLTSVTVRGVHDQAAQLWALLRLATR</sequence>
<gene>
    <name evidence="2" type="ORF">SAMN05421837_107134</name>
</gene>
<proteinExistence type="predicted"/>